<feature type="region of interest" description="Disordered" evidence="1">
    <location>
        <begin position="1"/>
        <end position="82"/>
    </location>
</feature>
<accession>A0ABP9CUD7</accession>
<keyword evidence="2" id="KW-1133">Transmembrane helix</keyword>
<evidence type="ECO:0000259" key="3">
    <source>
        <dbReference type="Pfam" id="PF11350"/>
    </source>
</evidence>
<organism evidence="4 5">
    <name type="scientific">Tomitella cavernea</name>
    <dbReference type="NCBI Taxonomy" id="1387982"/>
    <lineage>
        <taxon>Bacteria</taxon>
        <taxon>Bacillati</taxon>
        <taxon>Actinomycetota</taxon>
        <taxon>Actinomycetes</taxon>
        <taxon>Mycobacteriales</taxon>
        <taxon>Tomitella</taxon>
    </lineage>
</organism>
<proteinExistence type="predicted"/>
<name>A0ABP9CUD7_9ACTN</name>
<dbReference type="Pfam" id="PF11350">
    <property type="entry name" value="DUF3152"/>
    <property type="match status" value="1"/>
</dbReference>
<dbReference type="InterPro" id="IPR022603">
    <property type="entry name" value="DUF3152"/>
</dbReference>
<feature type="domain" description="DUF3152" evidence="3">
    <location>
        <begin position="160"/>
        <end position="365"/>
    </location>
</feature>
<keyword evidence="5" id="KW-1185">Reference proteome</keyword>
<dbReference type="Proteomes" id="UP001500839">
    <property type="component" value="Unassembled WGS sequence"/>
</dbReference>
<reference evidence="5" key="1">
    <citation type="journal article" date="2019" name="Int. J. Syst. Evol. Microbiol.">
        <title>The Global Catalogue of Microorganisms (GCM) 10K type strain sequencing project: providing services to taxonomists for standard genome sequencing and annotation.</title>
        <authorList>
            <consortium name="The Broad Institute Genomics Platform"/>
            <consortium name="The Broad Institute Genome Sequencing Center for Infectious Disease"/>
            <person name="Wu L."/>
            <person name="Ma J."/>
        </authorList>
    </citation>
    <scope>NUCLEOTIDE SEQUENCE [LARGE SCALE GENOMIC DNA]</scope>
    <source>
        <strain evidence="5">JCM 18542</strain>
    </source>
</reference>
<evidence type="ECO:0000256" key="2">
    <source>
        <dbReference type="SAM" id="Phobius"/>
    </source>
</evidence>
<dbReference type="RefSeq" id="WP_372435265.1">
    <property type="nucleotide sequence ID" value="NZ_BAABKQ010000001.1"/>
</dbReference>
<dbReference type="SUPFAM" id="SSF55486">
    <property type="entry name" value="Metalloproteases ('zincins'), catalytic domain"/>
    <property type="match status" value="1"/>
</dbReference>
<evidence type="ECO:0000313" key="4">
    <source>
        <dbReference type="EMBL" id="GAA4819425.1"/>
    </source>
</evidence>
<keyword evidence="2" id="KW-0472">Membrane</keyword>
<evidence type="ECO:0000256" key="1">
    <source>
        <dbReference type="SAM" id="MobiDB-lite"/>
    </source>
</evidence>
<feature type="compositionally biased region" description="Basic and acidic residues" evidence="1">
    <location>
        <begin position="1"/>
        <end position="45"/>
    </location>
</feature>
<gene>
    <name evidence="4" type="ORF">GCM10023353_28860</name>
</gene>
<keyword evidence="2" id="KW-0812">Transmembrane</keyword>
<comment type="caution">
    <text evidence="4">The sequence shown here is derived from an EMBL/GenBank/DDBJ whole genome shotgun (WGS) entry which is preliminary data.</text>
</comment>
<dbReference type="EMBL" id="BAABKQ010000001">
    <property type="protein sequence ID" value="GAA4819425.1"/>
    <property type="molecule type" value="Genomic_DNA"/>
</dbReference>
<sequence>MTYRDDDAHRSRRPAADGDGRIAGAVRDRGPEPHYTDGQRVRDSADAQGGFSFPSWNQPLRARWDPTFGPQRPRARRSEREGIRRQTRLGRFVSQYGWRAYAIPVLVVVTVFVIIEAFRGGGTSGAESPSLGARSSDINGIIGAPVADGRFDPSVPSAALPDGGPFTERGAGTFHIVPGTTGQVGQGTQHVYTYTVDVEDGVDTTGYGGDQAFASMVDHTLANPKSWINDPTVAFRRVDSPDADFHVALTSQMTVRQSCGYDIPVETSCFNADLKRVVLNEPRWVRGAVAFQGDIGSYRQYMVNHEIGHAIGYAQHQPCQSDGGLAPIMMQQTFGVANDDIAKLDPDGVVPKNGMTCHANPWPFPRS</sequence>
<protein>
    <submittedName>
        <fullName evidence="4">DUF3152 domain-containing protein</fullName>
    </submittedName>
</protein>
<feature type="transmembrane region" description="Helical" evidence="2">
    <location>
        <begin position="98"/>
        <end position="118"/>
    </location>
</feature>
<evidence type="ECO:0000313" key="5">
    <source>
        <dbReference type="Proteomes" id="UP001500839"/>
    </source>
</evidence>